<evidence type="ECO:0000256" key="5">
    <source>
        <dbReference type="ARBA" id="ARBA00007578"/>
    </source>
</evidence>
<reference evidence="16" key="1">
    <citation type="submission" date="2021-01" db="EMBL/GenBank/DDBJ databases">
        <authorList>
            <person name="Corre E."/>
            <person name="Pelletier E."/>
            <person name="Niang G."/>
            <person name="Scheremetjew M."/>
            <person name="Finn R."/>
            <person name="Kale V."/>
            <person name="Holt S."/>
            <person name="Cochrane G."/>
            <person name="Meng A."/>
            <person name="Brown T."/>
            <person name="Cohen L."/>
        </authorList>
    </citation>
    <scope>NUCLEOTIDE SEQUENCE</scope>
    <source>
        <strain evidence="16">CCMP127</strain>
    </source>
</reference>
<dbReference type="InterPro" id="IPR055351">
    <property type="entry name" value="Urocanase"/>
</dbReference>
<dbReference type="InterPro" id="IPR024083">
    <property type="entry name" value="Fumarase/histidase_N"/>
</dbReference>
<dbReference type="InterPro" id="IPR023637">
    <property type="entry name" value="Urocanase-like"/>
</dbReference>
<evidence type="ECO:0000256" key="7">
    <source>
        <dbReference type="ARBA" id="ARBA00023027"/>
    </source>
</evidence>
<dbReference type="PROSITE" id="PS00488">
    <property type="entry name" value="PAL_HISTIDASE"/>
    <property type="match status" value="1"/>
</dbReference>
<dbReference type="Pfam" id="PF01175">
    <property type="entry name" value="Urocanase"/>
    <property type="match status" value="1"/>
</dbReference>
<dbReference type="Gene3D" id="3.40.50.10730">
    <property type="entry name" value="Urocanase like domains"/>
    <property type="match status" value="1"/>
</dbReference>
<dbReference type="EC" id="4.3.1.3" evidence="12"/>
<dbReference type="SUPFAM" id="SSF111326">
    <property type="entry name" value="Urocanase"/>
    <property type="match status" value="1"/>
</dbReference>
<dbReference type="Pfam" id="PF17392">
    <property type="entry name" value="Urocanase_C"/>
    <property type="match status" value="1"/>
</dbReference>
<evidence type="ECO:0000256" key="6">
    <source>
        <dbReference type="ARBA" id="ARBA00022808"/>
    </source>
</evidence>
<dbReference type="InterPro" id="IPR001106">
    <property type="entry name" value="Aromatic_Lyase"/>
</dbReference>
<evidence type="ECO:0000256" key="1">
    <source>
        <dbReference type="ARBA" id="ARBA00001911"/>
    </source>
</evidence>
<evidence type="ECO:0000256" key="10">
    <source>
        <dbReference type="ARBA" id="ARBA00049269"/>
    </source>
</evidence>
<evidence type="ECO:0000256" key="2">
    <source>
        <dbReference type="ARBA" id="ARBA00004794"/>
    </source>
</evidence>
<keyword evidence="7" id="KW-0520">NAD</keyword>
<evidence type="ECO:0000259" key="13">
    <source>
        <dbReference type="Pfam" id="PF01175"/>
    </source>
</evidence>
<protein>
    <recommendedName>
        <fullName evidence="12">Histidine ammonia-lyase</fullName>
        <ecNumber evidence="12">4.3.1.3</ecNumber>
    </recommendedName>
</protein>
<gene>
    <name evidence="16" type="ORF">ACOF00016_LOCUS2244</name>
</gene>
<comment type="catalytic activity">
    <reaction evidence="9">
        <text>4-imidazolone-5-propanoate = trans-urocanate + H2O</text>
        <dbReference type="Rhea" id="RHEA:13101"/>
        <dbReference type="ChEBI" id="CHEBI:15377"/>
        <dbReference type="ChEBI" id="CHEBI:17771"/>
        <dbReference type="ChEBI" id="CHEBI:77893"/>
        <dbReference type="EC" id="4.2.1.49"/>
    </reaction>
</comment>
<sequence length="1114" mass="119715">MLSLSIDGLQLTIEDVVAVAKATSQNGERSCSLKLTEASQKAMQRSTDAVQAIVSQAAASSVDNDMQPRGTTAAFPVCYGITTGFGAFRNTIISPTDIAQLQTNILRSHAAGVGKPLSTAAVRAMMLVRANTLATGYSGCRPETVQLLLQMIERNVHPVVPRKGSLGASGDLAPLAHMALVLIGEGRAYVKENNANVMNGKDAMALVGLRPLSHLHAKEGLALTNGTAMMTALGCMAVMEAENCAAVANVAGALSLEALYGTAAALDPRIHTVRPQPHQRETAQQLRSLLAGSDFVRTNLQQEPQDAYSLRCMPQVHGACFSAIANARRIVEIELNSVTDNPLLFFDNQAQVSVVSGGNFHGEPLALTFDNLALAMTEIGNMSERRLNRLTDPASNGGRLPPFLTEHGGLNSGFMLTQYTAAALASENKALCWPASCDSIPTSANVEDHVSNGPISVRQARLVLRNLENILGIEIMAAAQAIDYRRKQLGPHAKLGRGTAPAYTLVRGRIPFLPCDAEMAPHMEAASCLVKSGALRETVQSALDNHPIACLRKSSEQCEETVSIVKLCGAPRGTILQHCKGWQQEAAYRMLLNNLDPSVAEDPDNLVVYGGTGKAARNHQALSAILTALKKLGEDETLLVQSGKPVGVVRSHPDAPRVLIANSNLVPAWANWDYFRDLEAKGLIMYGQMTAGSWIYIGTQGILQGTYETLAELARQHYGGTLEGRLVLTGGLGGMGGAQPLAITMNLGVALCIEVDRNRARRRIDTGYLDRSTEDLEEALAWCKEAMFKKEALSVALVANAADVFPALLKMGVIPDVVTDQTSAHDELNGYIPNRMDYTNALQLRKSDPVAYKRRAVAAMVEHVEAMVGFQQKGSVVFDYGNNIRGQAFKGGYKDAFSFPGFVPAFIRPQFCRGRGPFRWVALSGDPNDITVTDAAVKALFPNDEPLHRWIDHAQKKVQFQGLPCRICWLGMGEREKFGVLINQLVARGEISAPIVIGRDHLDCGSVASPNRETESMKDGSDAIADWPLLNAMINSANGATWVSIHHGGGVGIGNSIHAGQVIVADGTPQAEARLRRVLNSDPFMGVIRHVDAGYEEAVQAAKEHNLNIPLMKS</sequence>
<comment type="catalytic activity">
    <reaction evidence="10 12">
        <text>L-histidine = trans-urocanate + NH4(+)</text>
        <dbReference type="Rhea" id="RHEA:21232"/>
        <dbReference type="ChEBI" id="CHEBI:17771"/>
        <dbReference type="ChEBI" id="CHEBI:28938"/>
        <dbReference type="ChEBI" id="CHEBI:57595"/>
        <dbReference type="EC" id="4.3.1.3"/>
    </reaction>
</comment>
<comment type="pathway">
    <text evidence="2">Amino-acid degradation; L-histidine degradation into L-glutamate; N-formimidoyl-L-glutamate from L-histidine: step 2/3.</text>
</comment>
<name>A0A7S3KZ84_9STRA</name>
<dbReference type="InterPro" id="IPR005921">
    <property type="entry name" value="HutH"/>
</dbReference>
<organism evidence="16">
    <name type="scientific">Amphora coffeiformis</name>
    <dbReference type="NCBI Taxonomy" id="265554"/>
    <lineage>
        <taxon>Eukaryota</taxon>
        <taxon>Sar</taxon>
        <taxon>Stramenopiles</taxon>
        <taxon>Ochrophyta</taxon>
        <taxon>Bacillariophyta</taxon>
        <taxon>Bacillariophyceae</taxon>
        <taxon>Bacillariophycidae</taxon>
        <taxon>Thalassiophysales</taxon>
        <taxon>Catenulaceae</taxon>
        <taxon>Amphora</taxon>
    </lineage>
</organism>
<keyword evidence="6 12" id="KW-0369">Histidine metabolism</keyword>
<dbReference type="UniPathway" id="UPA00379">
    <property type="reaction ID" value="UER00549"/>
</dbReference>
<evidence type="ECO:0000256" key="3">
    <source>
        <dbReference type="ARBA" id="ARBA00005113"/>
    </source>
</evidence>
<feature type="domain" description="Urocanase Rossmann-like" evidence="13">
    <location>
        <begin position="698"/>
        <end position="906"/>
    </location>
</feature>
<dbReference type="InterPro" id="IPR023636">
    <property type="entry name" value="Urocanase_CS"/>
</dbReference>
<dbReference type="InterPro" id="IPR022313">
    <property type="entry name" value="Phe/His_NH3-lyase_AS"/>
</dbReference>
<comment type="similarity">
    <text evidence="5">Belongs to the urocanase family.</text>
</comment>
<dbReference type="NCBIfam" id="NF003820">
    <property type="entry name" value="PRK05414.1"/>
    <property type="match status" value="1"/>
</dbReference>
<feature type="domain" description="Urocanase N-terminal" evidence="14">
    <location>
        <begin position="577"/>
        <end position="695"/>
    </location>
</feature>
<dbReference type="PANTHER" id="PTHR12216">
    <property type="entry name" value="UROCANATE HYDRATASE"/>
    <property type="match status" value="1"/>
</dbReference>
<dbReference type="GO" id="GO:0016153">
    <property type="term" value="F:urocanate hydratase activity"/>
    <property type="evidence" value="ECO:0007669"/>
    <property type="project" value="UniProtKB-EC"/>
</dbReference>
<dbReference type="EMBL" id="HBIM01002571">
    <property type="protein sequence ID" value="CAE0404065.1"/>
    <property type="molecule type" value="Transcribed_RNA"/>
</dbReference>
<accession>A0A7S3KZ84</accession>
<dbReference type="CDD" id="cd00332">
    <property type="entry name" value="PAL-HAL"/>
    <property type="match status" value="1"/>
</dbReference>
<dbReference type="GO" id="GO:0004397">
    <property type="term" value="F:histidine ammonia-lyase activity"/>
    <property type="evidence" value="ECO:0007669"/>
    <property type="project" value="UniProtKB-EC"/>
</dbReference>
<dbReference type="AlphaFoldDB" id="A0A7S3KZ84"/>
<evidence type="ECO:0000256" key="11">
    <source>
        <dbReference type="RuleBase" id="RU003954"/>
    </source>
</evidence>
<dbReference type="GO" id="GO:0019556">
    <property type="term" value="P:L-histidine catabolic process to glutamate and formamide"/>
    <property type="evidence" value="ECO:0007669"/>
    <property type="project" value="UniProtKB-UniPathway"/>
</dbReference>
<dbReference type="NCBIfam" id="TIGR01225">
    <property type="entry name" value="hutH"/>
    <property type="match status" value="1"/>
</dbReference>
<dbReference type="InterPro" id="IPR035400">
    <property type="entry name" value="Urocanase_N"/>
</dbReference>
<dbReference type="Pfam" id="PF00221">
    <property type="entry name" value="Lyase_aromatic"/>
    <property type="match status" value="1"/>
</dbReference>
<dbReference type="PROSITE" id="PS01233">
    <property type="entry name" value="UROCANASE"/>
    <property type="match status" value="1"/>
</dbReference>
<evidence type="ECO:0000256" key="4">
    <source>
        <dbReference type="ARBA" id="ARBA00007238"/>
    </source>
</evidence>
<dbReference type="InterPro" id="IPR036190">
    <property type="entry name" value="Urocanase_sf"/>
</dbReference>
<evidence type="ECO:0000259" key="15">
    <source>
        <dbReference type="Pfam" id="PF17392"/>
    </source>
</evidence>
<comment type="similarity">
    <text evidence="4 11">Belongs to the PAL/histidase family.</text>
</comment>
<comment type="cofactor">
    <cofactor evidence="1">
        <name>NAD(+)</name>
        <dbReference type="ChEBI" id="CHEBI:57540"/>
    </cofactor>
</comment>
<comment type="pathway">
    <text evidence="3 12">Amino-acid degradation; L-histidine degradation into L-glutamate; N-formimidoyl-L-glutamate from L-histidine: step 1/3.</text>
</comment>
<dbReference type="InterPro" id="IPR035085">
    <property type="entry name" value="Urocanase_Rossmann-like"/>
</dbReference>
<dbReference type="GO" id="GO:0005737">
    <property type="term" value="C:cytoplasm"/>
    <property type="evidence" value="ECO:0007669"/>
    <property type="project" value="InterPro"/>
</dbReference>
<dbReference type="NCBIfam" id="TIGR01228">
    <property type="entry name" value="hutU"/>
    <property type="match status" value="1"/>
</dbReference>
<dbReference type="Gene3D" id="3.40.1770.10">
    <property type="entry name" value="Urocanase superfamily"/>
    <property type="match status" value="1"/>
</dbReference>
<dbReference type="Pfam" id="PF17391">
    <property type="entry name" value="Urocanase_N"/>
    <property type="match status" value="1"/>
</dbReference>
<dbReference type="Gene3D" id="1.20.200.10">
    <property type="entry name" value="Fumarase/aspartase (Central domain)"/>
    <property type="match status" value="1"/>
</dbReference>
<dbReference type="NCBIfam" id="NF006871">
    <property type="entry name" value="PRK09367.1"/>
    <property type="match status" value="1"/>
</dbReference>
<evidence type="ECO:0000259" key="14">
    <source>
        <dbReference type="Pfam" id="PF17391"/>
    </source>
</evidence>
<dbReference type="InterPro" id="IPR035401">
    <property type="entry name" value="Urocanase_C"/>
</dbReference>
<dbReference type="HAMAP" id="MF_00577">
    <property type="entry name" value="HutU"/>
    <property type="match status" value="1"/>
</dbReference>
<dbReference type="PANTHER" id="PTHR12216:SF4">
    <property type="entry name" value="UROCANATE HYDRATASE"/>
    <property type="match status" value="1"/>
</dbReference>
<dbReference type="InterPro" id="IPR008948">
    <property type="entry name" value="L-Aspartase-like"/>
</dbReference>
<dbReference type="InterPro" id="IPR038364">
    <property type="entry name" value="Urocanase_central_sf"/>
</dbReference>
<evidence type="ECO:0000256" key="12">
    <source>
        <dbReference type="RuleBase" id="RU004479"/>
    </source>
</evidence>
<evidence type="ECO:0000313" key="16">
    <source>
        <dbReference type="EMBL" id="CAE0404065.1"/>
    </source>
</evidence>
<dbReference type="GO" id="GO:0019557">
    <property type="term" value="P:L-histidine catabolic process to glutamate and formate"/>
    <property type="evidence" value="ECO:0007669"/>
    <property type="project" value="UniProtKB-UniPathway"/>
</dbReference>
<dbReference type="FunFam" id="1.20.200.10:FF:000003">
    <property type="entry name" value="Histidine ammonia-lyase"/>
    <property type="match status" value="1"/>
</dbReference>
<evidence type="ECO:0000256" key="8">
    <source>
        <dbReference type="ARBA" id="ARBA00023239"/>
    </source>
</evidence>
<dbReference type="FunFam" id="3.40.50.10730:FF:000001">
    <property type="entry name" value="Urocanate hydratase"/>
    <property type="match status" value="1"/>
</dbReference>
<dbReference type="SUPFAM" id="SSF48557">
    <property type="entry name" value="L-aspartase-like"/>
    <property type="match status" value="1"/>
</dbReference>
<dbReference type="Gene3D" id="1.10.275.10">
    <property type="entry name" value="Fumarase/aspartase (N-terminal domain)"/>
    <property type="match status" value="1"/>
</dbReference>
<evidence type="ECO:0000256" key="9">
    <source>
        <dbReference type="ARBA" id="ARBA00047623"/>
    </source>
</evidence>
<proteinExistence type="inferred from homology"/>
<feature type="domain" description="Urocanase C-terminal" evidence="15">
    <location>
        <begin position="909"/>
        <end position="1103"/>
    </location>
</feature>
<keyword evidence="8 11" id="KW-0456">Lyase</keyword>